<protein>
    <submittedName>
        <fullName evidence="1">Uncharacterized protein</fullName>
    </submittedName>
</protein>
<dbReference type="Proteomes" id="UP000719766">
    <property type="component" value="Unassembled WGS sequence"/>
</dbReference>
<evidence type="ECO:0000313" key="2">
    <source>
        <dbReference type="Proteomes" id="UP000719766"/>
    </source>
</evidence>
<sequence>MKIKDIPDDIFLVSSASEGQVLCLCLGYCSPTMPKSAVLGPQLILGVREYYARLMIDFDAGPNLSSIAFQESVHVSTGNNPATHLETFSIKEVRAFHMFRNEATPDKLGRQQPSVVQHGTFTNLEALRDEVTLVNVIGRCCARDA</sequence>
<name>A0A9P7J5Q3_9AGAM</name>
<dbReference type="GeneID" id="64593397"/>
<dbReference type="EMBL" id="JABBWE010000004">
    <property type="protein sequence ID" value="KAG1803919.1"/>
    <property type="molecule type" value="Genomic_DNA"/>
</dbReference>
<evidence type="ECO:0000313" key="1">
    <source>
        <dbReference type="EMBL" id="KAG1803919.1"/>
    </source>
</evidence>
<organism evidence="1 2">
    <name type="scientific">Suillus plorans</name>
    <dbReference type="NCBI Taxonomy" id="116603"/>
    <lineage>
        <taxon>Eukaryota</taxon>
        <taxon>Fungi</taxon>
        <taxon>Dikarya</taxon>
        <taxon>Basidiomycota</taxon>
        <taxon>Agaricomycotina</taxon>
        <taxon>Agaricomycetes</taxon>
        <taxon>Agaricomycetidae</taxon>
        <taxon>Boletales</taxon>
        <taxon>Suillineae</taxon>
        <taxon>Suillaceae</taxon>
        <taxon>Suillus</taxon>
    </lineage>
</organism>
<accession>A0A9P7J5Q3</accession>
<dbReference type="RefSeq" id="XP_041166265.1">
    <property type="nucleotide sequence ID" value="XM_041299633.1"/>
</dbReference>
<comment type="caution">
    <text evidence="1">The sequence shown here is derived from an EMBL/GenBank/DDBJ whole genome shotgun (WGS) entry which is preliminary data.</text>
</comment>
<keyword evidence="2" id="KW-1185">Reference proteome</keyword>
<reference evidence="1" key="1">
    <citation type="journal article" date="2020" name="New Phytol.">
        <title>Comparative genomics reveals dynamic genome evolution in host specialist ectomycorrhizal fungi.</title>
        <authorList>
            <person name="Lofgren L.A."/>
            <person name="Nguyen N.H."/>
            <person name="Vilgalys R."/>
            <person name="Ruytinx J."/>
            <person name="Liao H.L."/>
            <person name="Branco S."/>
            <person name="Kuo A."/>
            <person name="LaButti K."/>
            <person name="Lipzen A."/>
            <person name="Andreopoulos W."/>
            <person name="Pangilinan J."/>
            <person name="Riley R."/>
            <person name="Hundley H."/>
            <person name="Na H."/>
            <person name="Barry K."/>
            <person name="Grigoriev I.V."/>
            <person name="Stajich J.E."/>
            <person name="Kennedy P.G."/>
        </authorList>
    </citation>
    <scope>NUCLEOTIDE SEQUENCE</scope>
    <source>
        <strain evidence="1">S12</strain>
    </source>
</reference>
<dbReference type="AlphaFoldDB" id="A0A9P7J5Q3"/>
<proteinExistence type="predicted"/>
<gene>
    <name evidence="1" type="ORF">HD556DRAFT_1303898</name>
</gene>